<accession>A0A9D4M094</accession>
<reference evidence="1" key="2">
    <citation type="submission" date="2020-11" db="EMBL/GenBank/DDBJ databases">
        <authorList>
            <person name="McCartney M.A."/>
            <person name="Auch B."/>
            <person name="Kono T."/>
            <person name="Mallez S."/>
            <person name="Becker A."/>
            <person name="Gohl D.M."/>
            <person name="Silverstein K.A.T."/>
            <person name="Koren S."/>
            <person name="Bechman K.B."/>
            <person name="Herman A."/>
            <person name="Abrahante J.E."/>
            <person name="Garbe J."/>
        </authorList>
    </citation>
    <scope>NUCLEOTIDE SEQUENCE</scope>
    <source>
        <strain evidence="1">Duluth1</strain>
        <tissue evidence="1">Whole animal</tissue>
    </source>
</reference>
<protein>
    <submittedName>
        <fullName evidence="1">Uncharacterized protein</fullName>
    </submittedName>
</protein>
<evidence type="ECO:0000313" key="1">
    <source>
        <dbReference type="EMBL" id="KAH3866979.1"/>
    </source>
</evidence>
<organism evidence="1 2">
    <name type="scientific">Dreissena polymorpha</name>
    <name type="common">Zebra mussel</name>
    <name type="synonym">Mytilus polymorpha</name>
    <dbReference type="NCBI Taxonomy" id="45954"/>
    <lineage>
        <taxon>Eukaryota</taxon>
        <taxon>Metazoa</taxon>
        <taxon>Spiralia</taxon>
        <taxon>Lophotrochozoa</taxon>
        <taxon>Mollusca</taxon>
        <taxon>Bivalvia</taxon>
        <taxon>Autobranchia</taxon>
        <taxon>Heteroconchia</taxon>
        <taxon>Euheterodonta</taxon>
        <taxon>Imparidentia</taxon>
        <taxon>Neoheterodontei</taxon>
        <taxon>Myida</taxon>
        <taxon>Dreissenoidea</taxon>
        <taxon>Dreissenidae</taxon>
        <taxon>Dreissena</taxon>
    </lineage>
</organism>
<comment type="caution">
    <text evidence="1">The sequence shown here is derived from an EMBL/GenBank/DDBJ whole genome shotgun (WGS) entry which is preliminary data.</text>
</comment>
<evidence type="ECO:0000313" key="2">
    <source>
        <dbReference type="Proteomes" id="UP000828390"/>
    </source>
</evidence>
<keyword evidence="2" id="KW-1185">Reference proteome</keyword>
<gene>
    <name evidence="1" type="ORF">DPMN_030103</name>
</gene>
<dbReference type="AlphaFoldDB" id="A0A9D4M094"/>
<dbReference type="EMBL" id="JAIWYP010000002">
    <property type="protein sequence ID" value="KAH3866979.1"/>
    <property type="molecule type" value="Genomic_DNA"/>
</dbReference>
<proteinExistence type="predicted"/>
<name>A0A9D4M094_DREPO</name>
<reference evidence="1" key="1">
    <citation type="journal article" date="2019" name="bioRxiv">
        <title>The Genome of the Zebra Mussel, Dreissena polymorpha: A Resource for Invasive Species Research.</title>
        <authorList>
            <person name="McCartney M.A."/>
            <person name="Auch B."/>
            <person name="Kono T."/>
            <person name="Mallez S."/>
            <person name="Zhang Y."/>
            <person name="Obille A."/>
            <person name="Becker A."/>
            <person name="Abrahante J.E."/>
            <person name="Garbe J."/>
            <person name="Badalamenti J.P."/>
            <person name="Herman A."/>
            <person name="Mangelson H."/>
            <person name="Liachko I."/>
            <person name="Sullivan S."/>
            <person name="Sone E.D."/>
            <person name="Koren S."/>
            <person name="Silverstein K.A.T."/>
            <person name="Beckman K.B."/>
            <person name="Gohl D.M."/>
        </authorList>
    </citation>
    <scope>NUCLEOTIDE SEQUENCE</scope>
    <source>
        <strain evidence="1">Duluth1</strain>
        <tissue evidence="1">Whole animal</tissue>
    </source>
</reference>
<dbReference type="Proteomes" id="UP000828390">
    <property type="component" value="Unassembled WGS sequence"/>
</dbReference>
<sequence>MLVSGIGPKLARVIVQLGKRSGNLDLDTLEVLIRRPLREGKLDQLDFSKKSMLVATSRPVERKKTLLIGNP</sequence>